<organism evidence="2 3">
    <name type="scientific">Candidatus Staskawiczbacteria bacterium RIFCSPLOWO2_01_FULL_37_25b</name>
    <dbReference type="NCBI Taxonomy" id="1802213"/>
    <lineage>
        <taxon>Bacteria</taxon>
        <taxon>Candidatus Staskawicziibacteriota</taxon>
    </lineage>
</organism>
<evidence type="ECO:0000313" key="2">
    <source>
        <dbReference type="EMBL" id="OGZ74742.1"/>
    </source>
</evidence>
<gene>
    <name evidence="2" type="ORF">A2998_02905</name>
</gene>
<name>A0A1G2IJD3_9BACT</name>
<dbReference type="AlphaFoldDB" id="A0A1G2IJD3"/>
<reference evidence="2 3" key="1">
    <citation type="journal article" date="2016" name="Nat. Commun.">
        <title>Thousands of microbial genomes shed light on interconnected biogeochemical processes in an aquifer system.</title>
        <authorList>
            <person name="Anantharaman K."/>
            <person name="Brown C.T."/>
            <person name="Hug L.A."/>
            <person name="Sharon I."/>
            <person name="Castelle C.J."/>
            <person name="Probst A.J."/>
            <person name="Thomas B.C."/>
            <person name="Singh A."/>
            <person name="Wilkins M.J."/>
            <person name="Karaoz U."/>
            <person name="Brodie E.L."/>
            <person name="Williams K.H."/>
            <person name="Hubbard S.S."/>
            <person name="Banfield J.F."/>
        </authorList>
    </citation>
    <scope>NUCLEOTIDE SEQUENCE [LARGE SCALE GENOMIC DNA]</scope>
</reference>
<proteinExistence type="predicted"/>
<comment type="caution">
    <text evidence="2">The sequence shown here is derived from an EMBL/GenBank/DDBJ whole genome shotgun (WGS) entry which is preliminary data.</text>
</comment>
<dbReference type="EMBL" id="MHOZ01000002">
    <property type="protein sequence ID" value="OGZ74742.1"/>
    <property type="molecule type" value="Genomic_DNA"/>
</dbReference>
<evidence type="ECO:0000256" key="1">
    <source>
        <dbReference type="SAM" id="MobiDB-lite"/>
    </source>
</evidence>
<feature type="region of interest" description="Disordered" evidence="1">
    <location>
        <begin position="1"/>
        <end position="20"/>
    </location>
</feature>
<dbReference type="Proteomes" id="UP000178826">
    <property type="component" value="Unassembled WGS sequence"/>
</dbReference>
<evidence type="ECO:0000313" key="3">
    <source>
        <dbReference type="Proteomes" id="UP000178826"/>
    </source>
</evidence>
<sequence>MVNKDSLVAGGSTENLQEESTEFPNNTVVLGILVDPFPFTTMLRDWRNAFQAFEPAKISFTQKWQACYKPEFLKRYEKETARENERTDSLLNLATERQVLETKKAWLQSSLITVEALSRMLSDGAEKLSDATKASDLFNDSYIILPLGDFVKKPIGGATLSTKCAAISNGSRKEKGRDRTQTLEAGSFGKFNTKFASGEIYELCDAGQKKYINSMTRLFKDILDNGIDPLEVIKILWMWAKGDFDNLLVVPTSSFFKYFSGEKEAVNDCLISATIAEDIGVNALTKTGEVDDTLIVANLTIGKSKEFFSSQIFLYREGKEFEKRKDQIFEKMSDRQDDLREIIRKTNAEIAKLDSEITVIVERVRAIQSE</sequence>
<accession>A0A1G2IJD3</accession>
<protein>
    <submittedName>
        <fullName evidence="2">Uncharacterized protein</fullName>
    </submittedName>
</protein>